<dbReference type="EMBL" id="NVMD01000002">
    <property type="protein sequence ID" value="PED16374.1"/>
    <property type="molecule type" value="Genomic_DNA"/>
</dbReference>
<protein>
    <submittedName>
        <fullName evidence="11">NupC/NupG family nucleoside CNT transporter</fullName>
    </submittedName>
</protein>
<dbReference type="PANTHER" id="PTHR10590">
    <property type="entry name" value="SODIUM/NUCLEOSIDE COTRANSPORTER"/>
    <property type="match status" value="1"/>
</dbReference>
<evidence type="ECO:0000259" key="8">
    <source>
        <dbReference type="Pfam" id="PF01773"/>
    </source>
</evidence>
<dbReference type="GO" id="GO:0015293">
    <property type="term" value="F:symporter activity"/>
    <property type="evidence" value="ECO:0007669"/>
    <property type="project" value="TreeGrafter"/>
</dbReference>
<dbReference type="Pfam" id="PF01773">
    <property type="entry name" value="Nucleos_tra2_N"/>
    <property type="match status" value="1"/>
</dbReference>
<evidence type="ECO:0000259" key="9">
    <source>
        <dbReference type="Pfam" id="PF07662"/>
    </source>
</evidence>
<comment type="subcellular location">
    <subcellularLocation>
        <location evidence="1">Cell membrane</location>
        <topology evidence="1">Multi-pass membrane protein</topology>
    </subcellularLocation>
</comment>
<proteinExistence type="inferred from homology"/>
<evidence type="ECO:0000256" key="3">
    <source>
        <dbReference type="ARBA" id="ARBA00022475"/>
    </source>
</evidence>
<dbReference type="InterPro" id="IPR008276">
    <property type="entry name" value="C_nuclsd_transpt"/>
</dbReference>
<organism evidence="11 12">
    <name type="scientific">Bacillus thuringiensis</name>
    <dbReference type="NCBI Taxonomy" id="1428"/>
    <lineage>
        <taxon>Bacteria</taxon>
        <taxon>Bacillati</taxon>
        <taxon>Bacillota</taxon>
        <taxon>Bacilli</taxon>
        <taxon>Bacillales</taxon>
        <taxon>Bacillaceae</taxon>
        <taxon>Bacillus</taxon>
        <taxon>Bacillus cereus group</taxon>
    </lineage>
</organism>
<evidence type="ECO:0000256" key="5">
    <source>
        <dbReference type="ARBA" id="ARBA00022989"/>
    </source>
</evidence>
<reference evidence="11 12" key="1">
    <citation type="submission" date="2017-09" db="EMBL/GenBank/DDBJ databases">
        <title>Large-scale bioinformatics analysis of Bacillus genomes uncovers conserved roles of natural products in bacterial physiology.</title>
        <authorList>
            <consortium name="Agbiome Team Llc"/>
            <person name="Bleich R.M."/>
            <person name="Grubbs K.J."/>
            <person name="Santa Maria K.C."/>
            <person name="Allen S.E."/>
            <person name="Farag S."/>
            <person name="Shank E.A."/>
            <person name="Bowers A."/>
        </authorList>
    </citation>
    <scope>NUCLEOTIDE SEQUENCE [LARGE SCALE GENOMIC DNA]</scope>
    <source>
        <strain evidence="11 12">AFS094940</strain>
    </source>
</reference>
<dbReference type="Pfam" id="PF07662">
    <property type="entry name" value="Nucleos_tra2_C"/>
    <property type="match status" value="1"/>
</dbReference>
<evidence type="ECO:0000259" key="10">
    <source>
        <dbReference type="Pfam" id="PF07670"/>
    </source>
</evidence>
<feature type="transmembrane region" description="Helical" evidence="7">
    <location>
        <begin position="88"/>
        <end position="111"/>
    </location>
</feature>
<evidence type="ECO:0000256" key="6">
    <source>
        <dbReference type="ARBA" id="ARBA00023136"/>
    </source>
</evidence>
<feature type="transmembrane region" description="Helical" evidence="7">
    <location>
        <begin position="31"/>
        <end position="54"/>
    </location>
</feature>
<evidence type="ECO:0000313" key="11">
    <source>
        <dbReference type="EMBL" id="PED16374.1"/>
    </source>
</evidence>
<dbReference type="Pfam" id="PF07670">
    <property type="entry name" value="Gate"/>
    <property type="match status" value="1"/>
</dbReference>
<feature type="transmembrane region" description="Helical" evidence="7">
    <location>
        <begin position="167"/>
        <end position="188"/>
    </location>
</feature>
<dbReference type="RefSeq" id="WP_097876987.1">
    <property type="nucleotide sequence ID" value="NZ_NUIV01000047.1"/>
</dbReference>
<feature type="transmembrane region" description="Helical" evidence="7">
    <location>
        <begin position="375"/>
        <end position="397"/>
    </location>
</feature>
<keyword evidence="5 7" id="KW-1133">Transmembrane helix</keyword>
<dbReference type="GO" id="GO:0005886">
    <property type="term" value="C:plasma membrane"/>
    <property type="evidence" value="ECO:0007669"/>
    <property type="project" value="UniProtKB-SubCell"/>
</dbReference>
<keyword evidence="6 7" id="KW-0472">Membrane</keyword>
<comment type="similarity">
    <text evidence="2">Belongs to the concentrative nucleoside transporter (CNT) (TC 2.A.41) family.</text>
</comment>
<feature type="transmembrane region" description="Helical" evidence="7">
    <location>
        <begin position="252"/>
        <end position="278"/>
    </location>
</feature>
<gene>
    <name evidence="11" type="ORF">CON01_00560</name>
</gene>
<dbReference type="InterPro" id="IPR011642">
    <property type="entry name" value="Gate_dom"/>
</dbReference>
<dbReference type="Proteomes" id="UP000220127">
    <property type="component" value="Unassembled WGS sequence"/>
</dbReference>
<dbReference type="GO" id="GO:0005337">
    <property type="term" value="F:nucleoside transmembrane transporter activity"/>
    <property type="evidence" value="ECO:0007669"/>
    <property type="project" value="InterPro"/>
</dbReference>
<dbReference type="PANTHER" id="PTHR10590:SF4">
    <property type="entry name" value="SOLUTE CARRIER FAMILY 28 MEMBER 3"/>
    <property type="match status" value="1"/>
</dbReference>
<accession>A0A9X6YIL6</accession>
<evidence type="ECO:0000313" key="12">
    <source>
        <dbReference type="Proteomes" id="UP000220127"/>
    </source>
</evidence>
<evidence type="ECO:0000256" key="2">
    <source>
        <dbReference type="ARBA" id="ARBA00009033"/>
    </source>
</evidence>
<feature type="domain" description="Concentrative nucleoside transporter N-terminal" evidence="8">
    <location>
        <begin position="8"/>
        <end position="81"/>
    </location>
</feature>
<feature type="domain" description="Nucleoside transporter/FeoB GTPase Gate" evidence="10">
    <location>
        <begin position="92"/>
        <end position="188"/>
    </location>
</feature>
<keyword evidence="4 7" id="KW-0812">Transmembrane</keyword>
<evidence type="ECO:0000256" key="7">
    <source>
        <dbReference type="SAM" id="Phobius"/>
    </source>
</evidence>
<feature type="domain" description="Concentrative nucleoside transporter C-terminal" evidence="9">
    <location>
        <begin position="195"/>
        <end position="393"/>
    </location>
</feature>
<dbReference type="AlphaFoldDB" id="A0A9X6YIL6"/>
<dbReference type="InterPro" id="IPR002668">
    <property type="entry name" value="CNT_N_dom"/>
</dbReference>
<sequence>MQLAISIIGLLGLIGLGFLFSENRRLVKWRIVIVAALIQFAIALLVIKTPFGVAALEGMSNGVQHIMNYANEGIMFLFGGLFTGETKYVFAINTLPIVIFFSALISLLYYFGVMQFIVRTIGGAISKLLGTTKAETFSGVMNIFTGQTDSPLVIKPYLNKLTKSEMFAVLVGGTGSMSGAILVGYAMLGVPLKWLVLACFMTTCSSLLVAKLLVPETEESETNGKLTIDRKQGAVNVFDAISQGVMNGLQMVLAIGAMLIAFISLVALINGLLGLFGISLAEILGYVFYPIAWLTGVDTGEVMRLAQLLGQKFTLNEFIAYSELGNHVGELSERTVAIATIACGGFANLSSIGILLGGFGVLVPEKRHIIAKYGFRAVCGGLLANLISAAIVGLVMLF</sequence>
<name>A0A9X6YIL6_BACTU</name>
<keyword evidence="3" id="KW-1003">Cell membrane</keyword>
<feature type="transmembrane region" description="Helical" evidence="7">
    <location>
        <begin position="336"/>
        <end position="363"/>
    </location>
</feature>
<evidence type="ECO:0000256" key="1">
    <source>
        <dbReference type="ARBA" id="ARBA00004651"/>
    </source>
</evidence>
<comment type="caution">
    <text evidence="11">The sequence shown here is derived from an EMBL/GenBank/DDBJ whole genome shotgun (WGS) entry which is preliminary data.</text>
</comment>
<dbReference type="InterPro" id="IPR011657">
    <property type="entry name" value="CNT_C_dom"/>
</dbReference>
<evidence type="ECO:0000256" key="4">
    <source>
        <dbReference type="ARBA" id="ARBA00022692"/>
    </source>
</evidence>